<protein>
    <submittedName>
        <fullName evidence="2">Uncharacterized protein</fullName>
    </submittedName>
</protein>
<proteinExistence type="predicted"/>
<name>A0ABW6AUM6_9BACT</name>
<keyword evidence="3" id="KW-1185">Reference proteome</keyword>
<accession>A0ABW6AUM6</accession>
<evidence type="ECO:0000313" key="3">
    <source>
        <dbReference type="Proteomes" id="UP001597512"/>
    </source>
</evidence>
<sequence>MAGWHTFSIFVLLTGQIGKQSPRPERIAFVLKNPVDRYQSFYVLSGGDKQYFSMHPFEKKPQNWPVGAQVYRLQGSPAQNELLFVLQARQAGTTVLAQSMGSLAAHLSVVAPALMTIRVLNRSALSKHVVLISYSPNEPQNGTYIFELAPGMSSQRQFRVGTTLFLATSLQEQQIMRGEPMDNQSPFWLVGPTDNGKTIPLPD</sequence>
<feature type="region of interest" description="Disordered" evidence="1">
    <location>
        <begin position="184"/>
        <end position="203"/>
    </location>
</feature>
<evidence type="ECO:0000256" key="1">
    <source>
        <dbReference type="SAM" id="MobiDB-lite"/>
    </source>
</evidence>
<dbReference type="EMBL" id="JBHUOM010000042">
    <property type="protein sequence ID" value="MFD2937690.1"/>
    <property type="molecule type" value="Genomic_DNA"/>
</dbReference>
<dbReference type="RefSeq" id="WP_381508006.1">
    <property type="nucleotide sequence ID" value="NZ_JBHUOM010000042.1"/>
</dbReference>
<comment type="caution">
    <text evidence="2">The sequence shown here is derived from an EMBL/GenBank/DDBJ whole genome shotgun (WGS) entry which is preliminary data.</text>
</comment>
<reference evidence="3" key="1">
    <citation type="journal article" date="2019" name="Int. J. Syst. Evol. Microbiol.">
        <title>The Global Catalogue of Microorganisms (GCM) 10K type strain sequencing project: providing services to taxonomists for standard genome sequencing and annotation.</title>
        <authorList>
            <consortium name="The Broad Institute Genomics Platform"/>
            <consortium name="The Broad Institute Genome Sequencing Center for Infectious Disease"/>
            <person name="Wu L."/>
            <person name="Ma J."/>
        </authorList>
    </citation>
    <scope>NUCLEOTIDE SEQUENCE [LARGE SCALE GENOMIC DNA]</scope>
    <source>
        <strain evidence="3">KCTC 52490</strain>
    </source>
</reference>
<organism evidence="2 3">
    <name type="scientific">Spirosoma flavum</name>
    <dbReference type="NCBI Taxonomy" id="2048557"/>
    <lineage>
        <taxon>Bacteria</taxon>
        <taxon>Pseudomonadati</taxon>
        <taxon>Bacteroidota</taxon>
        <taxon>Cytophagia</taxon>
        <taxon>Cytophagales</taxon>
        <taxon>Cytophagaceae</taxon>
        <taxon>Spirosoma</taxon>
    </lineage>
</organism>
<gene>
    <name evidence="2" type="ORF">ACFS25_28230</name>
</gene>
<dbReference type="Proteomes" id="UP001597512">
    <property type="component" value="Unassembled WGS sequence"/>
</dbReference>
<evidence type="ECO:0000313" key="2">
    <source>
        <dbReference type="EMBL" id="MFD2937690.1"/>
    </source>
</evidence>